<accession>A0A0W0WE48</accession>
<reference evidence="1 2" key="1">
    <citation type="submission" date="2015-11" db="EMBL/GenBank/DDBJ databases">
        <title>Genomic analysis of 38 Legionella species identifies large and diverse effector repertoires.</title>
        <authorList>
            <person name="Burstein D."/>
            <person name="Amaro F."/>
            <person name="Zusman T."/>
            <person name="Lifshitz Z."/>
            <person name="Cohen O."/>
            <person name="Gilbert J.A."/>
            <person name="Pupko T."/>
            <person name="Shuman H.A."/>
            <person name="Segal G."/>
        </authorList>
    </citation>
    <scope>NUCLEOTIDE SEQUENCE [LARGE SCALE GENOMIC DNA]</scope>
    <source>
        <strain evidence="1 2">PX-1-G2-E2</strain>
    </source>
</reference>
<name>A0A0W0WE48_9GAMM</name>
<evidence type="ECO:0000313" key="1">
    <source>
        <dbReference type="EMBL" id="KTD30588.1"/>
    </source>
</evidence>
<evidence type="ECO:0000313" key="2">
    <source>
        <dbReference type="Proteomes" id="UP000054908"/>
    </source>
</evidence>
<protein>
    <submittedName>
        <fullName evidence="1">Uncharacterized protein</fullName>
    </submittedName>
</protein>
<dbReference type="STRING" id="466.Lmac_0532"/>
<dbReference type="EMBL" id="LNYL01000012">
    <property type="protein sequence ID" value="KTD30588.1"/>
    <property type="molecule type" value="Genomic_DNA"/>
</dbReference>
<dbReference type="RefSeq" id="WP_058451359.1">
    <property type="nucleotide sequence ID" value="NZ_CAAAIB010000006.1"/>
</dbReference>
<comment type="caution">
    <text evidence="1">The sequence shown here is derived from an EMBL/GenBank/DDBJ whole genome shotgun (WGS) entry which is preliminary data.</text>
</comment>
<dbReference type="Proteomes" id="UP000054908">
    <property type="component" value="Unassembled WGS sequence"/>
</dbReference>
<proteinExistence type="predicted"/>
<keyword evidence="2" id="KW-1185">Reference proteome</keyword>
<dbReference type="PATRIC" id="fig|466.6.peg.566"/>
<dbReference type="AlphaFoldDB" id="A0A0W0WE48"/>
<sequence>MLIKFDLAKALTYCPAKIGIGPFTLKMCMADLFESPSEAKKFNIKLSSGDTLEFILHQDNNKTVATCLDSLSTHCNDGVSLEFLPEILTKIKERGIQLTALQFPHVFMVKGYYSDNTYRAHYNHIILYKDSSDRLNASIVESSINPLGVYNPIPVLGWLASNSIVSGDELLQVKLIRLLGKTEAIQSMRASFNLPSNAMPVITNPLVTSKQPTLGDKRCSMYVLNAMVGLINYITSDKSINTNEISKTIVEAHQQLNEKKMMAISFPANNNNKITPPSNN</sequence>
<organism evidence="1 2">
    <name type="scientific">Legionella maceachernii</name>
    <dbReference type="NCBI Taxonomy" id="466"/>
    <lineage>
        <taxon>Bacteria</taxon>
        <taxon>Pseudomonadati</taxon>
        <taxon>Pseudomonadota</taxon>
        <taxon>Gammaproteobacteria</taxon>
        <taxon>Legionellales</taxon>
        <taxon>Legionellaceae</taxon>
        <taxon>Legionella</taxon>
    </lineage>
</organism>
<gene>
    <name evidence="1" type="ORF">Lmac_0532</name>
</gene>